<dbReference type="PANTHER" id="PTHR34309:SF1">
    <property type="entry name" value="PROTEIN GLCG"/>
    <property type="match status" value="1"/>
</dbReference>
<feature type="chain" id="PRO_5046019100" description="Heme-binding protein" evidence="1">
    <location>
        <begin position="23"/>
        <end position="175"/>
    </location>
</feature>
<dbReference type="Proteomes" id="UP001501588">
    <property type="component" value="Unassembled WGS sequence"/>
</dbReference>
<dbReference type="RefSeq" id="WP_343895201.1">
    <property type="nucleotide sequence ID" value="NZ_BAAAFZ010000025.1"/>
</dbReference>
<dbReference type="Gene3D" id="3.30.450.150">
    <property type="entry name" value="Haem-degrading domain"/>
    <property type="match status" value="1"/>
</dbReference>
<evidence type="ECO:0000256" key="1">
    <source>
        <dbReference type="SAM" id="SignalP"/>
    </source>
</evidence>
<name>A0ABN1F5A2_9PROT</name>
<reference evidence="2 3" key="1">
    <citation type="journal article" date="2019" name="Int. J. Syst. Evol. Microbiol.">
        <title>The Global Catalogue of Microorganisms (GCM) 10K type strain sequencing project: providing services to taxonomists for standard genome sequencing and annotation.</title>
        <authorList>
            <consortium name="The Broad Institute Genomics Platform"/>
            <consortium name="The Broad Institute Genome Sequencing Center for Infectious Disease"/>
            <person name="Wu L."/>
            <person name="Ma J."/>
        </authorList>
    </citation>
    <scope>NUCLEOTIDE SEQUENCE [LARGE SCALE GENOMIC DNA]</scope>
    <source>
        <strain evidence="2 3">JCM 9933</strain>
    </source>
</reference>
<evidence type="ECO:0008006" key="4">
    <source>
        <dbReference type="Google" id="ProtNLM"/>
    </source>
</evidence>
<dbReference type="InterPro" id="IPR038084">
    <property type="entry name" value="PduO/GlcC-like_sf"/>
</dbReference>
<dbReference type="Pfam" id="PF03928">
    <property type="entry name" value="HbpS-like"/>
    <property type="match status" value="1"/>
</dbReference>
<proteinExistence type="predicted"/>
<evidence type="ECO:0000313" key="3">
    <source>
        <dbReference type="Proteomes" id="UP001501588"/>
    </source>
</evidence>
<keyword evidence="3" id="KW-1185">Reference proteome</keyword>
<evidence type="ECO:0000313" key="2">
    <source>
        <dbReference type="EMBL" id="GAA0582128.1"/>
    </source>
</evidence>
<organism evidence="2 3">
    <name type="scientific">Craurococcus roseus</name>
    <dbReference type="NCBI Taxonomy" id="77585"/>
    <lineage>
        <taxon>Bacteria</taxon>
        <taxon>Pseudomonadati</taxon>
        <taxon>Pseudomonadota</taxon>
        <taxon>Alphaproteobacteria</taxon>
        <taxon>Acetobacterales</taxon>
        <taxon>Acetobacteraceae</taxon>
        <taxon>Craurococcus</taxon>
    </lineage>
</organism>
<sequence length="175" mass="17608">MTPKTLAALSALALLAPLHAGAQQQPQTAPPAAAAPAAPLPYGMPIAMDAARKAMAAAEREATENNWNVAIAIVDSGGHLVMMHRLDGTQIGSIRIAEGKARTALEFRRPTKALEDTVAGGGAGLRLLAVEGITPLEGGVLIQAGGRIIGAIGVSGVTSAQDAQIARAGAEAAVR</sequence>
<dbReference type="SUPFAM" id="SSF143744">
    <property type="entry name" value="GlcG-like"/>
    <property type="match status" value="1"/>
</dbReference>
<accession>A0ABN1F5A2</accession>
<dbReference type="EMBL" id="BAAAFZ010000025">
    <property type="protein sequence ID" value="GAA0582128.1"/>
    <property type="molecule type" value="Genomic_DNA"/>
</dbReference>
<keyword evidence="1" id="KW-0732">Signal</keyword>
<comment type="caution">
    <text evidence="2">The sequence shown here is derived from an EMBL/GenBank/DDBJ whole genome shotgun (WGS) entry which is preliminary data.</text>
</comment>
<feature type="signal peptide" evidence="1">
    <location>
        <begin position="1"/>
        <end position="22"/>
    </location>
</feature>
<dbReference type="InterPro" id="IPR005624">
    <property type="entry name" value="PduO/GlcC-like"/>
</dbReference>
<dbReference type="PANTHER" id="PTHR34309">
    <property type="entry name" value="SLR1406 PROTEIN"/>
    <property type="match status" value="1"/>
</dbReference>
<dbReference type="InterPro" id="IPR052517">
    <property type="entry name" value="GlcG_carb_metab_protein"/>
</dbReference>
<protein>
    <recommendedName>
        <fullName evidence="4">Heme-binding protein</fullName>
    </recommendedName>
</protein>
<gene>
    <name evidence="2" type="ORF">GCM10009416_20690</name>
</gene>